<gene>
    <name evidence="1" type="ORF">IPA_01170</name>
</gene>
<accession>A0A977KBH8</accession>
<protein>
    <submittedName>
        <fullName evidence="1">Uncharacterized protein</fullName>
    </submittedName>
</protein>
<evidence type="ECO:0000313" key="1">
    <source>
        <dbReference type="EMBL" id="UXD22048.1"/>
    </source>
</evidence>
<sequence>MLVKAAEIAFELLTLMKVLRWLKKIGFINVTIVR</sequence>
<dbReference type="EMBL" id="CP006868">
    <property type="protein sequence ID" value="UXD22048.1"/>
    <property type="molecule type" value="Genomic_DNA"/>
</dbReference>
<dbReference type="AlphaFoldDB" id="A0A977KBH8"/>
<organism evidence="1 2">
    <name type="scientific">Ignicoccus pacificus DSM 13166</name>
    <dbReference type="NCBI Taxonomy" id="940294"/>
    <lineage>
        <taxon>Archaea</taxon>
        <taxon>Thermoproteota</taxon>
        <taxon>Thermoprotei</taxon>
        <taxon>Desulfurococcales</taxon>
        <taxon>Desulfurococcaceae</taxon>
        <taxon>Ignicoccus</taxon>
    </lineage>
</organism>
<keyword evidence="2" id="KW-1185">Reference proteome</keyword>
<name>A0A977KBH8_9CREN</name>
<proteinExistence type="predicted"/>
<reference evidence="1" key="1">
    <citation type="submission" date="2013-11" db="EMBL/GenBank/DDBJ databases">
        <title>Comparative genomics of Ignicoccus.</title>
        <authorList>
            <person name="Podar M."/>
        </authorList>
    </citation>
    <scope>NUCLEOTIDE SEQUENCE</scope>
    <source>
        <strain evidence="1">DSM 13166</strain>
    </source>
</reference>
<dbReference type="KEGG" id="ipc:IPA_01170"/>
<evidence type="ECO:0000313" key="2">
    <source>
        <dbReference type="Proteomes" id="UP001063698"/>
    </source>
</evidence>
<dbReference type="Proteomes" id="UP001063698">
    <property type="component" value="Chromosome"/>
</dbReference>